<reference evidence="2 3" key="1">
    <citation type="submission" date="2020-01" db="EMBL/GenBank/DDBJ databases">
        <title>Insect and environment-associated Actinomycetes.</title>
        <authorList>
            <person name="Currrie C."/>
            <person name="Chevrette M."/>
            <person name="Carlson C."/>
            <person name="Stubbendieck R."/>
            <person name="Wendt-Pienkowski E."/>
        </authorList>
    </citation>
    <scope>NUCLEOTIDE SEQUENCE [LARGE SCALE GENOMIC DNA]</scope>
    <source>
        <strain evidence="2 3">SID8386</strain>
    </source>
</reference>
<dbReference type="RefSeq" id="WP_067594576.1">
    <property type="nucleotide sequence ID" value="NZ_JAAGNC010000075.1"/>
</dbReference>
<dbReference type="EMBL" id="JAAGNC010000075">
    <property type="protein sequence ID" value="NEC56699.1"/>
    <property type="molecule type" value="Genomic_DNA"/>
</dbReference>
<accession>A0ABX0BQN4</accession>
<proteinExistence type="predicted"/>
<evidence type="ECO:0000313" key="3">
    <source>
        <dbReference type="Proteomes" id="UP000470404"/>
    </source>
</evidence>
<comment type="caution">
    <text evidence="2">The sequence shown here is derived from an EMBL/GenBank/DDBJ whole genome shotgun (WGS) entry which is preliminary data.</text>
</comment>
<dbReference type="Gene3D" id="1.20.120.650">
    <property type="entry name" value="Colicin D"/>
    <property type="match status" value="1"/>
</dbReference>
<evidence type="ECO:0000259" key="1">
    <source>
        <dbReference type="Pfam" id="PF09204"/>
    </source>
</evidence>
<protein>
    <recommendedName>
        <fullName evidence="1">Colicin D immunity protein domain-containing protein</fullName>
    </recommendedName>
</protein>
<keyword evidence="3" id="KW-1185">Reference proteome</keyword>
<evidence type="ECO:0000313" key="2">
    <source>
        <dbReference type="EMBL" id="NEC56699.1"/>
    </source>
</evidence>
<organism evidence="2 3">
    <name type="scientific">Amycolatopsis rubida</name>
    <dbReference type="NCBI Taxonomy" id="112413"/>
    <lineage>
        <taxon>Bacteria</taxon>
        <taxon>Bacillati</taxon>
        <taxon>Actinomycetota</taxon>
        <taxon>Actinomycetes</taxon>
        <taxon>Pseudonocardiales</taxon>
        <taxon>Pseudonocardiaceae</taxon>
        <taxon>Amycolatopsis</taxon>
    </lineage>
</organism>
<dbReference type="Proteomes" id="UP000470404">
    <property type="component" value="Unassembled WGS sequence"/>
</dbReference>
<sequence>MSASEENKRDAADYGELIGRFVDRTIDAGQFEQQYLDLMKNDEALHPDDVFAVLDGLFSEVDEYFVSPEASPAERRDLDEALRRHAVAALARLQQLGALG</sequence>
<dbReference type="Pfam" id="PF09204">
    <property type="entry name" value="Colicin_immun"/>
    <property type="match status" value="1"/>
</dbReference>
<dbReference type="InterPro" id="IPR015287">
    <property type="entry name" value="Colicin_D_immunity_dom"/>
</dbReference>
<gene>
    <name evidence="2" type="ORF">G3I59_14175</name>
</gene>
<feature type="domain" description="Colicin D immunity protein" evidence="1">
    <location>
        <begin position="13"/>
        <end position="93"/>
    </location>
</feature>
<dbReference type="InterPro" id="IPR036471">
    <property type="entry name" value="Colicin_D_sf"/>
</dbReference>
<name>A0ABX0BQN4_9PSEU</name>